<feature type="transmembrane region" description="Helical" evidence="6">
    <location>
        <begin position="37"/>
        <end position="59"/>
    </location>
</feature>
<dbReference type="RefSeq" id="WP_015757697.1">
    <property type="nucleotide sequence ID" value="NC_013216.1"/>
</dbReference>
<dbReference type="HOGENOM" id="CLU_084189_1_0_9"/>
<gene>
    <name evidence="7" type="ordered locus">Dtox_2171</name>
</gene>
<organism evidence="7 8">
    <name type="scientific">Desulfofarcimen acetoxidans (strain ATCC 49208 / DSM 771 / KCTC 5769 / VKM B-1644 / 5575)</name>
    <name type="common">Desulfotomaculum acetoxidans</name>
    <dbReference type="NCBI Taxonomy" id="485916"/>
    <lineage>
        <taxon>Bacteria</taxon>
        <taxon>Bacillati</taxon>
        <taxon>Bacillota</taxon>
        <taxon>Clostridia</taxon>
        <taxon>Eubacteriales</taxon>
        <taxon>Peptococcaceae</taxon>
        <taxon>Desulfofarcimen</taxon>
    </lineage>
</organism>
<comment type="similarity">
    <text evidence="2">Belongs to the nurim family.</text>
</comment>
<keyword evidence="3 6" id="KW-0812">Transmembrane</keyword>
<name>C8VZ83_DESAS</name>
<dbReference type="EMBL" id="CP001720">
    <property type="protein sequence ID" value="ACV62993.1"/>
    <property type="molecule type" value="Genomic_DNA"/>
</dbReference>
<keyword evidence="8" id="KW-1185">Reference proteome</keyword>
<keyword evidence="4 6" id="KW-1133">Transmembrane helix</keyword>
<feature type="transmembrane region" description="Helical" evidence="6">
    <location>
        <begin position="152"/>
        <end position="171"/>
    </location>
</feature>
<dbReference type="Gene3D" id="1.20.120.1630">
    <property type="match status" value="1"/>
</dbReference>
<comment type="subcellular location">
    <subcellularLocation>
        <location evidence="1">Membrane</location>
        <topology evidence="1">Multi-pass membrane protein</topology>
    </subcellularLocation>
</comment>
<keyword evidence="5 6" id="KW-0472">Membrane</keyword>
<accession>C8VZ83</accession>
<dbReference type="AlphaFoldDB" id="C8VZ83"/>
<dbReference type="InterPro" id="IPR033580">
    <property type="entry name" value="Nurim-like"/>
</dbReference>
<dbReference type="GO" id="GO:0016020">
    <property type="term" value="C:membrane"/>
    <property type="evidence" value="ECO:0007669"/>
    <property type="project" value="UniProtKB-SubCell"/>
</dbReference>
<dbReference type="KEGG" id="dae:Dtox_2171"/>
<evidence type="ECO:0000256" key="1">
    <source>
        <dbReference type="ARBA" id="ARBA00004141"/>
    </source>
</evidence>
<dbReference type="OrthoDB" id="9809773at2"/>
<feature type="transmembrane region" description="Helical" evidence="6">
    <location>
        <begin position="80"/>
        <end position="96"/>
    </location>
</feature>
<evidence type="ECO:0000256" key="6">
    <source>
        <dbReference type="SAM" id="Phobius"/>
    </source>
</evidence>
<dbReference type="STRING" id="485916.Dtox_2171"/>
<dbReference type="Proteomes" id="UP000002217">
    <property type="component" value="Chromosome"/>
</dbReference>
<evidence type="ECO:0000313" key="7">
    <source>
        <dbReference type="EMBL" id="ACV62993.1"/>
    </source>
</evidence>
<evidence type="ECO:0000256" key="3">
    <source>
        <dbReference type="ARBA" id="ARBA00022692"/>
    </source>
</evidence>
<dbReference type="PANTHER" id="PTHR31040">
    <property type="entry name" value="NURIM"/>
    <property type="match status" value="1"/>
</dbReference>
<evidence type="ECO:0000313" key="8">
    <source>
        <dbReference type="Proteomes" id="UP000002217"/>
    </source>
</evidence>
<dbReference type="PANTHER" id="PTHR31040:SF1">
    <property type="entry name" value="NURIM"/>
    <property type="match status" value="1"/>
</dbReference>
<proteinExistence type="inferred from homology"/>
<sequence length="203" mass="23795">MKYLWLITLWISFGTIHSLLASTRVKGWFLNKLGKYFAFYGLAYNLISTVMALSIFLFMQTMNSNTIINYSYPWDMIQKLLLAGSVIVMAIAFLKYDSLEFLGIRQIMIFFSKNFLLVNSQQHFINTGLFRIVRHPIYLAAIIFLWCKSKTVADIISSAILTMYIIVGSVFEERKLALRYGQDYLDYKKQVPMFIPFFKKRVY</sequence>
<reference evidence="7 8" key="1">
    <citation type="journal article" date="2009" name="Stand. Genomic Sci.">
        <title>Complete genome sequence of Desulfotomaculum acetoxidans type strain (5575).</title>
        <authorList>
            <person name="Spring S."/>
            <person name="Lapidus A."/>
            <person name="Schroder M."/>
            <person name="Gleim D."/>
            <person name="Sims D."/>
            <person name="Meincke L."/>
            <person name="Glavina Del Rio T."/>
            <person name="Tice H."/>
            <person name="Copeland A."/>
            <person name="Cheng J.F."/>
            <person name="Lucas S."/>
            <person name="Chen F."/>
            <person name="Nolan M."/>
            <person name="Bruce D."/>
            <person name="Goodwin L."/>
            <person name="Pitluck S."/>
            <person name="Ivanova N."/>
            <person name="Mavromatis K."/>
            <person name="Mikhailova N."/>
            <person name="Pati A."/>
            <person name="Chen A."/>
            <person name="Palaniappan K."/>
            <person name="Land M."/>
            <person name="Hauser L."/>
            <person name="Chang Y.J."/>
            <person name="Jeffries C.D."/>
            <person name="Chain P."/>
            <person name="Saunders E."/>
            <person name="Brettin T."/>
            <person name="Detter J.C."/>
            <person name="Goker M."/>
            <person name="Bristow J."/>
            <person name="Eisen J.A."/>
            <person name="Markowitz V."/>
            <person name="Hugenholtz P."/>
            <person name="Kyrpides N.C."/>
            <person name="Klenk H.P."/>
            <person name="Han C."/>
        </authorList>
    </citation>
    <scope>NUCLEOTIDE SEQUENCE [LARGE SCALE GENOMIC DNA]</scope>
    <source>
        <strain evidence="8">ATCC 49208 / DSM 771 / VKM B-1644</strain>
    </source>
</reference>
<protein>
    <submittedName>
        <fullName evidence="7">Uncharacterized protein</fullName>
    </submittedName>
</protein>
<evidence type="ECO:0000256" key="4">
    <source>
        <dbReference type="ARBA" id="ARBA00022989"/>
    </source>
</evidence>
<evidence type="ECO:0000256" key="5">
    <source>
        <dbReference type="ARBA" id="ARBA00023136"/>
    </source>
</evidence>
<dbReference type="eggNOG" id="COG2020">
    <property type="taxonomic scope" value="Bacteria"/>
</dbReference>
<evidence type="ECO:0000256" key="2">
    <source>
        <dbReference type="ARBA" id="ARBA00010631"/>
    </source>
</evidence>